<reference evidence="5" key="1">
    <citation type="journal article" date="2021" name="Microbiol. Resour. Announc.">
        <title>LGAAP: Leishmaniinae Genome Assembly and Annotation Pipeline.</title>
        <authorList>
            <person name="Almutairi H."/>
            <person name="Urbaniak M.D."/>
            <person name="Bates M.D."/>
            <person name="Jariyapan N."/>
            <person name="Kwakye-Nuako G."/>
            <person name="Thomaz-Soccol V."/>
            <person name="Al-Salem W.S."/>
            <person name="Dillon R.J."/>
            <person name="Bates P.A."/>
            <person name="Gatherer D."/>
        </authorList>
    </citation>
    <scope>NUCLEOTIDE SEQUENCE [LARGE SCALE GENOMIC DNA]</scope>
</reference>
<feature type="region of interest" description="Disordered" evidence="1">
    <location>
        <begin position="203"/>
        <end position="250"/>
    </location>
</feature>
<feature type="signal peptide" evidence="3">
    <location>
        <begin position="1"/>
        <end position="37"/>
    </location>
</feature>
<sequence>MQRGQKTRPPCCSAGVWPVSTTVVVLLCALLCGCCLAGAAVEEEPLALHTSLVDLLNAENALWTVSLGTPQANGQPAVWTAMREVRVEAQPLESAASLFFTPPALSSSKDGIENAEEGAYGKDNTVTEKQSAVPSGDIFTRAPHPKPFGILAQSLHGLSCEEYQTGGGGQRSAVQGRCFLLLGDGEDPFLRYKVGSTGIEEMKSDGEEAATAKTTTSARRRRQGRSSATASSGTAASGTEPRTVHSASASGLWTERIPVLGGSPAEALKKASTDTAEEHIRVGDITIDEYIREMSDARRSKQVVLTLVMVVAPKASASAVGGTDDEMHMRLECITGTFYEDMRKRTMGVLRASRTRFLDRWIWPLMFAGAIYAMVAVTVWLVARRKASQGSATSVAADTAKKQQ</sequence>
<organism evidence="4 5">
    <name type="scientific">Leishmania martiniquensis</name>
    <dbReference type="NCBI Taxonomy" id="1580590"/>
    <lineage>
        <taxon>Eukaryota</taxon>
        <taxon>Discoba</taxon>
        <taxon>Euglenozoa</taxon>
        <taxon>Kinetoplastea</taxon>
        <taxon>Metakinetoplastina</taxon>
        <taxon>Trypanosomatida</taxon>
        <taxon>Trypanosomatidae</taxon>
        <taxon>Leishmaniinae</taxon>
        <taxon>Leishmania</taxon>
    </lineage>
</organism>
<keyword evidence="2" id="KW-1133">Transmembrane helix</keyword>
<keyword evidence="2" id="KW-0812">Transmembrane</keyword>
<reference evidence="5" key="2">
    <citation type="journal article" date="2021" name="Sci. Data">
        <title>Chromosome-scale genome sequencing, assembly and annotation of six genomes from subfamily Leishmaniinae.</title>
        <authorList>
            <person name="Almutairi H."/>
            <person name="Urbaniak M.D."/>
            <person name="Bates M.D."/>
            <person name="Jariyapan N."/>
            <person name="Kwakye-Nuako G."/>
            <person name="Thomaz Soccol V."/>
            <person name="Al-Salem W.S."/>
            <person name="Dillon R.J."/>
            <person name="Bates P.A."/>
            <person name="Gatherer D."/>
        </authorList>
    </citation>
    <scope>NUCLEOTIDE SEQUENCE [LARGE SCALE GENOMIC DNA]</scope>
</reference>
<evidence type="ECO:0000256" key="3">
    <source>
        <dbReference type="SAM" id="SignalP"/>
    </source>
</evidence>
<evidence type="ECO:0000256" key="2">
    <source>
        <dbReference type="SAM" id="Phobius"/>
    </source>
</evidence>
<dbReference type="Proteomes" id="UP000673552">
    <property type="component" value="Unassembled WGS sequence"/>
</dbReference>
<keyword evidence="5" id="KW-1185">Reference proteome</keyword>
<accession>A0A836H1P8</accession>
<evidence type="ECO:0000313" key="5">
    <source>
        <dbReference type="Proteomes" id="UP000673552"/>
    </source>
</evidence>
<dbReference type="OrthoDB" id="273576at2759"/>
<dbReference type="EMBL" id="JAFEUZ010000024">
    <property type="protein sequence ID" value="KAG5477842.1"/>
    <property type="molecule type" value="Genomic_DNA"/>
</dbReference>
<comment type="caution">
    <text evidence="4">The sequence shown here is derived from an EMBL/GenBank/DDBJ whole genome shotgun (WGS) entry which is preliminary data.</text>
</comment>
<dbReference type="GeneID" id="92515129"/>
<dbReference type="PROSITE" id="PS51257">
    <property type="entry name" value="PROKAR_LIPOPROTEIN"/>
    <property type="match status" value="1"/>
</dbReference>
<keyword evidence="3" id="KW-0732">Signal</keyword>
<dbReference type="RefSeq" id="XP_067178480.1">
    <property type="nucleotide sequence ID" value="XM_067322617.1"/>
</dbReference>
<evidence type="ECO:0000313" key="4">
    <source>
        <dbReference type="EMBL" id="KAG5477842.1"/>
    </source>
</evidence>
<gene>
    <name evidence="4" type="ORF">LSCM1_05144</name>
</gene>
<keyword evidence="2" id="KW-0472">Membrane</keyword>
<dbReference type="KEGG" id="lmat:92515129"/>
<protein>
    <submittedName>
        <fullName evidence="4">Uncharacterized protein</fullName>
    </submittedName>
</protein>
<feature type="compositionally biased region" description="Low complexity" evidence="1">
    <location>
        <begin position="225"/>
        <end position="239"/>
    </location>
</feature>
<feature type="transmembrane region" description="Helical" evidence="2">
    <location>
        <begin position="361"/>
        <end position="383"/>
    </location>
</feature>
<dbReference type="AlphaFoldDB" id="A0A836H1P8"/>
<name>A0A836H1P8_9TRYP</name>
<feature type="chain" id="PRO_5032961084" evidence="3">
    <location>
        <begin position="38"/>
        <end position="404"/>
    </location>
</feature>
<proteinExistence type="predicted"/>
<evidence type="ECO:0000256" key="1">
    <source>
        <dbReference type="SAM" id="MobiDB-lite"/>
    </source>
</evidence>